<dbReference type="SUPFAM" id="SSF46689">
    <property type="entry name" value="Homeodomain-like"/>
    <property type="match status" value="2"/>
</dbReference>
<dbReference type="Proteomes" id="UP000198243">
    <property type="component" value="Chromosome I"/>
</dbReference>
<dbReference type="Gene3D" id="3.40.50.880">
    <property type="match status" value="1"/>
</dbReference>
<dbReference type="EMBL" id="LT607412">
    <property type="protein sequence ID" value="SCE77095.1"/>
    <property type="molecule type" value="Genomic_DNA"/>
</dbReference>
<dbReference type="GO" id="GO:0003700">
    <property type="term" value="F:DNA-binding transcription factor activity"/>
    <property type="evidence" value="ECO:0007669"/>
    <property type="project" value="InterPro"/>
</dbReference>
<dbReference type="Gene3D" id="1.10.10.60">
    <property type="entry name" value="Homeodomain-like"/>
    <property type="match status" value="1"/>
</dbReference>
<keyword evidence="2" id="KW-0804">Transcription</keyword>
<evidence type="ECO:0000256" key="1">
    <source>
        <dbReference type="ARBA" id="ARBA00023015"/>
    </source>
</evidence>
<organism evidence="4 5">
    <name type="scientific">Micromonospora coriariae</name>
    <dbReference type="NCBI Taxonomy" id="285665"/>
    <lineage>
        <taxon>Bacteria</taxon>
        <taxon>Bacillati</taxon>
        <taxon>Actinomycetota</taxon>
        <taxon>Actinomycetes</taxon>
        <taxon>Micromonosporales</taxon>
        <taxon>Micromonosporaceae</taxon>
        <taxon>Micromonospora</taxon>
    </lineage>
</organism>
<proteinExistence type="predicted"/>
<dbReference type="Pfam" id="PF01965">
    <property type="entry name" value="DJ-1_PfpI"/>
    <property type="match status" value="1"/>
</dbReference>
<dbReference type="InterPro" id="IPR018060">
    <property type="entry name" value="HTH_AraC"/>
</dbReference>
<dbReference type="PROSITE" id="PS01124">
    <property type="entry name" value="HTH_ARAC_FAMILY_2"/>
    <property type="match status" value="1"/>
</dbReference>
<evidence type="ECO:0000256" key="2">
    <source>
        <dbReference type="ARBA" id="ARBA00023163"/>
    </source>
</evidence>
<dbReference type="OrthoDB" id="4110300at2"/>
<evidence type="ECO:0000313" key="5">
    <source>
        <dbReference type="Proteomes" id="UP000198243"/>
    </source>
</evidence>
<protein>
    <submittedName>
        <fullName evidence="4">Transcriptional regulator, AraC family with amidase-like domain</fullName>
    </submittedName>
</protein>
<reference evidence="5" key="1">
    <citation type="submission" date="2016-06" db="EMBL/GenBank/DDBJ databases">
        <authorList>
            <person name="Varghese N."/>
            <person name="Submissions Spin"/>
        </authorList>
    </citation>
    <scope>NUCLEOTIDE SEQUENCE [LARGE SCALE GENOMIC DNA]</scope>
    <source>
        <strain evidence="5">DSM 44875</strain>
    </source>
</reference>
<dbReference type="InterPro" id="IPR052158">
    <property type="entry name" value="INH-QAR"/>
</dbReference>
<feature type="domain" description="HTH araC/xylS-type" evidence="3">
    <location>
        <begin position="239"/>
        <end position="337"/>
    </location>
</feature>
<evidence type="ECO:0000259" key="3">
    <source>
        <dbReference type="PROSITE" id="PS01124"/>
    </source>
</evidence>
<dbReference type="PANTHER" id="PTHR43130">
    <property type="entry name" value="ARAC-FAMILY TRANSCRIPTIONAL REGULATOR"/>
    <property type="match status" value="1"/>
</dbReference>
<dbReference type="InterPro" id="IPR009057">
    <property type="entry name" value="Homeodomain-like_sf"/>
</dbReference>
<dbReference type="GO" id="GO:0043565">
    <property type="term" value="F:sequence-specific DNA binding"/>
    <property type="evidence" value="ECO:0007669"/>
    <property type="project" value="InterPro"/>
</dbReference>
<dbReference type="Pfam" id="PF12833">
    <property type="entry name" value="HTH_18"/>
    <property type="match status" value="1"/>
</dbReference>
<dbReference type="RefSeq" id="WP_089017392.1">
    <property type="nucleotide sequence ID" value="NZ_LT607412.1"/>
</dbReference>
<dbReference type="InterPro" id="IPR029062">
    <property type="entry name" value="Class_I_gatase-like"/>
</dbReference>
<keyword evidence="1" id="KW-0805">Transcription regulation</keyword>
<dbReference type="NCBIfam" id="NF006902">
    <property type="entry name" value="PRK09393.1"/>
    <property type="match status" value="1"/>
</dbReference>
<dbReference type="PANTHER" id="PTHR43130:SF3">
    <property type="entry name" value="HTH-TYPE TRANSCRIPTIONAL REGULATOR RV1931C"/>
    <property type="match status" value="1"/>
</dbReference>
<dbReference type="SUPFAM" id="SSF52317">
    <property type="entry name" value="Class I glutamine amidotransferase-like"/>
    <property type="match status" value="1"/>
</dbReference>
<dbReference type="AlphaFoldDB" id="A0A1C4UZN3"/>
<keyword evidence="5" id="KW-1185">Reference proteome</keyword>
<name>A0A1C4UZN3_9ACTN</name>
<sequence length="348" mass="37155">MPSLAVSSRVAVEPIPVPTPRRPSAGHRVAVLAYRGMSVFETGIVTEVFGLPRPEFDVDWYDLVVCAERPGPVPVVGGASLHTPYGLAELAAAATVIVPGVPDVTADPSPELVTALRRAHRRGARIMSICSGAFALAGAGLLDGRRATTHWRYAELLAQRYPRVVVDPDVLYLDDGDLLTSAGSAAGLDLCVHVVRRDHGAAIANAVARRLVIPPHRDGGQAQFVETPVPSGAGDDRIAGSIDWALAHLADPLTVARLAGQAHMSPRTYLRHFARATGTSPIRWLIDQRVRASLALLEETDVPVEQIAGAVGFDTPVTYRHHFGRVMRTSPSAYRRAFRTGAAPGRPA</sequence>
<accession>A0A1C4UZN3</accession>
<dbReference type="InterPro" id="IPR002818">
    <property type="entry name" value="DJ-1/PfpI"/>
</dbReference>
<dbReference type="CDD" id="cd03137">
    <property type="entry name" value="GATase1_AraC_1"/>
    <property type="match status" value="1"/>
</dbReference>
<gene>
    <name evidence="4" type="ORF">GA0070607_1353</name>
</gene>
<evidence type="ECO:0000313" key="4">
    <source>
        <dbReference type="EMBL" id="SCE77095.1"/>
    </source>
</evidence>
<dbReference type="SMART" id="SM00342">
    <property type="entry name" value="HTH_ARAC"/>
    <property type="match status" value="1"/>
</dbReference>